<dbReference type="InterPro" id="IPR046844">
    <property type="entry name" value="Lon-like_helical"/>
</dbReference>
<dbReference type="Pfam" id="PF05362">
    <property type="entry name" value="Lon_C"/>
    <property type="match status" value="1"/>
</dbReference>
<evidence type="ECO:0000313" key="3">
    <source>
        <dbReference type="EMBL" id="SUZ52017.1"/>
    </source>
</evidence>
<dbReference type="Gene3D" id="3.40.50.300">
    <property type="entry name" value="P-loop containing nucleotide triphosphate hydrolases"/>
    <property type="match status" value="2"/>
</dbReference>
<evidence type="ECO:0000259" key="2">
    <source>
        <dbReference type="PROSITE" id="PS51786"/>
    </source>
</evidence>
<dbReference type="SUPFAM" id="SSF52540">
    <property type="entry name" value="P-loop containing nucleoside triphosphate hydrolases"/>
    <property type="match status" value="1"/>
</dbReference>
<dbReference type="GO" id="GO:0004252">
    <property type="term" value="F:serine-type endopeptidase activity"/>
    <property type="evidence" value="ECO:0007669"/>
    <property type="project" value="InterPro"/>
</dbReference>
<dbReference type="PROSITE" id="PS51786">
    <property type="entry name" value="LON_PROTEOLYTIC"/>
    <property type="match status" value="1"/>
</dbReference>
<dbReference type="InterPro" id="IPR020568">
    <property type="entry name" value="Ribosomal_Su5_D2-typ_SF"/>
</dbReference>
<proteinExistence type="predicted"/>
<dbReference type="GO" id="GO:0030163">
    <property type="term" value="P:protein catabolic process"/>
    <property type="evidence" value="ECO:0007669"/>
    <property type="project" value="InterPro"/>
</dbReference>
<dbReference type="InterPro" id="IPR027417">
    <property type="entry name" value="P-loop_NTPase"/>
</dbReference>
<dbReference type="SUPFAM" id="SSF54211">
    <property type="entry name" value="Ribosomal protein S5 domain 2-like"/>
    <property type="match status" value="1"/>
</dbReference>
<feature type="domain" description="Lon proteolytic" evidence="2">
    <location>
        <begin position="597"/>
        <end position="793"/>
    </location>
</feature>
<accession>A0A381NBW9</accession>
<dbReference type="PRINTS" id="PR00830">
    <property type="entry name" value="ENDOLAPTASE"/>
</dbReference>
<dbReference type="InterPro" id="IPR008269">
    <property type="entry name" value="Lon_proteolytic"/>
</dbReference>
<keyword evidence="1" id="KW-0378">Hydrolase</keyword>
<dbReference type="GO" id="GO:0006508">
    <property type="term" value="P:proteolysis"/>
    <property type="evidence" value="ECO:0007669"/>
    <property type="project" value="UniProtKB-KW"/>
</dbReference>
<dbReference type="Gene3D" id="1.10.8.60">
    <property type="match status" value="1"/>
</dbReference>
<keyword evidence="1" id="KW-0645">Protease</keyword>
<dbReference type="Gene3D" id="3.30.230.10">
    <property type="match status" value="1"/>
</dbReference>
<dbReference type="Pfam" id="PF20436">
    <property type="entry name" value="LonB_AAA-LID"/>
    <property type="match status" value="1"/>
</dbReference>
<reference evidence="3" key="1">
    <citation type="submission" date="2018-05" db="EMBL/GenBank/DDBJ databases">
        <authorList>
            <person name="Lanie J.A."/>
            <person name="Ng W.-L."/>
            <person name="Kazmierczak K.M."/>
            <person name="Andrzejewski T.M."/>
            <person name="Davidsen T.M."/>
            <person name="Wayne K.J."/>
            <person name="Tettelin H."/>
            <person name="Glass J.I."/>
            <person name="Rusch D."/>
            <person name="Podicherti R."/>
            <person name="Tsui H.-C.T."/>
            <person name="Winkler M.E."/>
        </authorList>
    </citation>
    <scope>NUCLEOTIDE SEQUENCE</scope>
</reference>
<dbReference type="Pfam" id="PF20437">
    <property type="entry name" value="LonC_helical"/>
    <property type="match status" value="1"/>
</dbReference>
<organism evidence="3">
    <name type="scientific">marine metagenome</name>
    <dbReference type="NCBI Taxonomy" id="408172"/>
    <lineage>
        <taxon>unclassified sequences</taxon>
        <taxon>metagenomes</taxon>
        <taxon>ecological metagenomes</taxon>
    </lineage>
</organism>
<dbReference type="GO" id="GO:0005524">
    <property type="term" value="F:ATP binding"/>
    <property type="evidence" value="ECO:0007669"/>
    <property type="project" value="InterPro"/>
</dbReference>
<dbReference type="InterPro" id="IPR046843">
    <property type="entry name" value="LonB_AAA-LID"/>
</dbReference>
<gene>
    <name evidence="3" type="ORF">METZ01_LOCUS4871</name>
</gene>
<dbReference type="AlphaFoldDB" id="A0A381NBW9"/>
<evidence type="ECO:0000256" key="1">
    <source>
        <dbReference type="ARBA" id="ARBA00022670"/>
    </source>
</evidence>
<dbReference type="GO" id="GO:0004176">
    <property type="term" value="F:ATP-dependent peptidase activity"/>
    <property type="evidence" value="ECO:0007669"/>
    <property type="project" value="InterPro"/>
</dbReference>
<dbReference type="PANTHER" id="PTHR10046">
    <property type="entry name" value="ATP DEPENDENT LON PROTEASE FAMILY MEMBER"/>
    <property type="match status" value="1"/>
</dbReference>
<sequence length="836" mass="92630">MPRSKNGGTGADVASRFRVNWDQTTWNRDLETFAFQCTDELTPLDHFIGQDRAQEAIRFGLEVDKPGYNLFVTGLTGTGKTSAIKAHLQSIVDDLDNQKKRRPISDWAYVYNFEDPDRPKSIRLPKGTGKVYRLQLSAALRTLEEEIPKALKSEEFEAQVRGHEETDRKETQEFMNGLEQAGQEANFTVQLTSNGITIFPLTEGRPMTPEEYQALESEQKQTIDQVRAQLMQQTQDTMAKIRELEKASAQVLQDLERSAGDQLIDQVFFELHALSQDIPEMQQFLSDLGEYVLNNINYFKESEAPKPVMPGVPGTPGMPPGPAAGGAALAINPFLPFELNVLVDNSGVEKLPIIIEPNPNWGNLFGRIERRTLMGTNVSDHGMLKPGAVHLANGGYLVLNARDVLMAPGAWEGLKRAIRNQEARLEDPAEQSGLFIPQGLRPEAVPLDLKVIVTGDESIYRLLTSSDNEDFWDLFKVKAEFDHRFELNEENMMAYCAFICRTCEEEDLLAFETGGAARVLEFGARLVSDQTKLSTRFGQIKDLLIEADYWARKDDARLVQGHHVQQAINHKVYRLNLVEERLQEMISDGSLLLDVTGEKVGQINGLAVYDLGDFSFGRPSRITVQTFAGREGFINIEREADMSGRTHNKGILILSGYLGAKFGKDRPLTLSASIAFEQSYDGVDGDSASSTELYAIASSLSDLPLRQDIAATGSVNQKGEIQPIGGVNQKVEGMFDVCRAANGLTGAQGVVIPHQNVKNLMLRDDVVEAIRERMFHIYAVKTIDEGLEVLTGVPAGEANDNGVYPEGTVNHLVAKRLGELNDSMRGYFQGLVSNGS</sequence>
<protein>
    <recommendedName>
        <fullName evidence="2">Lon proteolytic domain-containing protein</fullName>
    </recommendedName>
</protein>
<dbReference type="InterPro" id="IPR041699">
    <property type="entry name" value="AAA_32"/>
</dbReference>
<dbReference type="InterPro" id="IPR014721">
    <property type="entry name" value="Ribsml_uS5_D2-typ_fold_subgr"/>
</dbReference>
<dbReference type="InterPro" id="IPR027065">
    <property type="entry name" value="Lon_Prtase"/>
</dbReference>
<name>A0A381NBW9_9ZZZZ</name>
<dbReference type="EMBL" id="UINC01000252">
    <property type="protein sequence ID" value="SUZ52017.1"/>
    <property type="molecule type" value="Genomic_DNA"/>
</dbReference>
<dbReference type="Pfam" id="PF13654">
    <property type="entry name" value="AAA_32"/>
    <property type="match status" value="1"/>
</dbReference>